<evidence type="ECO:0000313" key="1">
    <source>
        <dbReference type="EMBL" id="KAH0936427.1"/>
    </source>
</evidence>
<name>A0ABQ8E4U7_BRANA</name>
<proteinExistence type="predicted"/>
<accession>A0ABQ8E4U7</accession>
<keyword evidence="2" id="KW-1185">Reference proteome</keyword>
<dbReference type="Proteomes" id="UP000824890">
    <property type="component" value="Unassembled WGS sequence"/>
</dbReference>
<organism evidence="1 2">
    <name type="scientific">Brassica napus</name>
    <name type="common">Rape</name>
    <dbReference type="NCBI Taxonomy" id="3708"/>
    <lineage>
        <taxon>Eukaryota</taxon>
        <taxon>Viridiplantae</taxon>
        <taxon>Streptophyta</taxon>
        <taxon>Embryophyta</taxon>
        <taxon>Tracheophyta</taxon>
        <taxon>Spermatophyta</taxon>
        <taxon>Magnoliopsida</taxon>
        <taxon>eudicotyledons</taxon>
        <taxon>Gunneridae</taxon>
        <taxon>Pentapetalae</taxon>
        <taxon>rosids</taxon>
        <taxon>malvids</taxon>
        <taxon>Brassicales</taxon>
        <taxon>Brassicaceae</taxon>
        <taxon>Brassiceae</taxon>
        <taxon>Brassica</taxon>
    </lineage>
</organism>
<protein>
    <submittedName>
        <fullName evidence="1">Uncharacterized protein</fullName>
    </submittedName>
</protein>
<sequence length="72" mass="8269">MFVFIKFQNISSSGSETEVPRCIHIGLFYTQQQAVDRPNIAQFMSMLTTTMDLLRPKQPIFALQIQENDSES</sequence>
<dbReference type="EMBL" id="JAGKQM010000003">
    <property type="protein sequence ID" value="KAH0936427.1"/>
    <property type="molecule type" value="Genomic_DNA"/>
</dbReference>
<reference evidence="1 2" key="1">
    <citation type="submission" date="2021-05" db="EMBL/GenBank/DDBJ databases">
        <title>Genome Assembly of Synthetic Allotetraploid Brassica napus Reveals Homoeologous Exchanges between Subgenomes.</title>
        <authorList>
            <person name="Davis J.T."/>
        </authorList>
    </citation>
    <scope>NUCLEOTIDE SEQUENCE [LARGE SCALE GENOMIC DNA]</scope>
    <source>
        <strain evidence="2">cv. Da-Ae</strain>
        <tissue evidence="1">Seedling</tissue>
    </source>
</reference>
<gene>
    <name evidence="1" type="ORF">HID58_013544</name>
</gene>
<evidence type="ECO:0000313" key="2">
    <source>
        <dbReference type="Proteomes" id="UP000824890"/>
    </source>
</evidence>
<comment type="caution">
    <text evidence="1">The sequence shown here is derived from an EMBL/GenBank/DDBJ whole genome shotgun (WGS) entry which is preliminary data.</text>
</comment>